<organism evidence="1 2">
    <name type="scientific">Paenibacillus mesotrionivorans</name>
    <dbReference type="NCBI Taxonomy" id="3160968"/>
    <lineage>
        <taxon>Bacteria</taxon>
        <taxon>Bacillati</taxon>
        <taxon>Bacillota</taxon>
        <taxon>Bacilli</taxon>
        <taxon>Bacillales</taxon>
        <taxon>Paenibacillaceae</taxon>
        <taxon>Paenibacillus</taxon>
    </lineage>
</organism>
<evidence type="ECO:0000313" key="2">
    <source>
        <dbReference type="Proteomes" id="UP001631969"/>
    </source>
</evidence>
<proteinExistence type="predicted"/>
<name>A0ACC7NVY6_9BACL</name>
<reference evidence="1" key="1">
    <citation type="submission" date="2024-12" db="EMBL/GenBank/DDBJ databases">
        <authorList>
            <person name="Wu N."/>
        </authorList>
    </citation>
    <scope>NUCLEOTIDE SEQUENCE</scope>
    <source>
        <strain evidence="1">P15</strain>
    </source>
</reference>
<accession>A0ACC7NVY6</accession>
<evidence type="ECO:0000313" key="1">
    <source>
        <dbReference type="EMBL" id="MFM9328893.1"/>
    </source>
</evidence>
<dbReference type="EMBL" id="JBJURJ010000006">
    <property type="protein sequence ID" value="MFM9328893.1"/>
    <property type="molecule type" value="Genomic_DNA"/>
</dbReference>
<keyword evidence="2" id="KW-1185">Reference proteome</keyword>
<gene>
    <name evidence="1" type="ORF">ACI1P1_11375</name>
</gene>
<dbReference type="Proteomes" id="UP001631969">
    <property type="component" value="Unassembled WGS sequence"/>
</dbReference>
<sequence length="123" mass="13993">MMKGLPLCCRTILITGCQAGLKTGLDRIIPEGVIPLKNEIRSILLTALEKREPDTDYIQGEYALSHHPESFELYVSGALIARYTFASKVLFTADWNFKKENRYLGYLLEQHGFEVQADPFLLQ</sequence>
<protein>
    <submittedName>
        <fullName evidence="1">Uncharacterized protein</fullName>
    </submittedName>
</protein>
<comment type="caution">
    <text evidence="1">The sequence shown here is derived from an EMBL/GenBank/DDBJ whole genome shotgun (WGS) entry which is preliminary data.</text>
</comment>